<feature type="region of interest" description="Disordered" evidence="1">
    <location>
        <begin position="1"/>
        <end position="28"/>
    </location>
</feature>
<name>A0AAD6ZH95_9AGAR</name>
<dbReference type="EMBL" id="JARIHO010000050">
    <property type="protein sequence ID" value="KAJ7321677.1"/>
    <property type="molecule type" value="Genomic_DNA"/>
</dbReference>
<reference evidence="2" key="1">
    <citation type="submission" date="2023-03" db="EMBL/GenBank/DDBJ databases">
        <title>Massive genome expansion in bonnet fungi (Mycena s.s.) driven by repeated elements and novel gene families across ecological guilds.</title>
        <authorList>
            <consortium name="Lawrence Berkeley National Laboratory"/>
            <person name="Harder C.B."/>
            <person name="Miyauchi S."/>
            <person name="Viragh M."/>
            <person name="Kuo A."/>
            <person name="Thoen E."/>
            <person name="Andreopoulos B."/>
            <person name="Lu D."/>
            <person name="Skrede I."/>
            <person name="Drula E."/>
            <person name="Henrissat B."/>
            <person name="Morin E."/>
            <person name="Kohler A."/>
            <person name="Barry K."/>
            <person name="LaButti K."/>
            <person name="Morin E."/>
            <person name="Salamov A."/>
            <person name="Lipzen A."/>
            <person name="Mereny Z."/>
            <person name="Hegedus B."/>
            <person name="Baldrian P."/>
            <person name="Stursova M."/>
            <person name="Weitz H."/>
            <person name="Taylor A."/>
            <person name="Grigoriev I.V."/>
            <person name="Nagy L.G."/>
            <person name="Martin F."/>
            <person name="Kauserud H."/>
        </authorList>
    </citation>
    <scope>NUCLEOTIDE SEQUENCE</scope>
    <source>
        <strain evidence="2">CBHHK002</strain>
    </source>
</reference>
<sequence length="266" mass="29485">MGKKVSIKYSKKGSPAQQAQSKAMHTGNKENVQPLLLTLVTAKTPRKARDYKKDYQNLQQKHWHLVLDSYKSRVSDNVLAMDLAKHREAESQCRRAAMQGVINKVLSKGAKEARKLARIMVDAGCTHGKVGSLMEQVGDIFRVHINWSMSRCTIIQAIGEGGVTAKMQITYELGLNKGVSISADSTANQGINIESGHIAHRVPDYKSGNLDIDPSLTPCIHFLGIEKTIDHTSIESVKVWQPRIQASMDLFNASPLAKCLQKNYTF</sequence>
<gene>
    <name evidence="2" type="ORF">DFH08DRAFT_818539</name>
</gene>
<comment type="caution">
    <text evidence="2">The sequence shown here is derived from an EMBL/GenBank/DDBJ whole genome shotgun (WGS) entry which is preliminary data.</text>
</comment>
<organism evidence="2 3">
    <name type="scientific">Mycena albidolilacea</name>
    <dbReference type="NCBI Taxonomy" id="1033008"/>
    <lineage>
        <taxon>Eukaryota</taxon>
        <taxon>Fungi</taxon>
        <taxon>Dikarya</taxon>
        <taxon>Basidiomycota</taxon>
        <taxon>Agaricomycotina</taxon>
        <taxon>Agaricomycetes</taxon>
        <taxon>Agaricomycetidae</taxon>
        <taxon>Agaricales</taxon>
        <taxon>Marasmiineae</taxon>
        <taxon>Mycenaceae</taxon>
        <taxon>Mycena</taxon>
    </lineage>
</organism>
<evidence type="ECO:0000256" key="1">
    <source>
        <dbReference type="SAM" id="MobiDB-lite"/>
    </source>
</evidence>
<proteinExistence type="predicted"/>
<evidence type="ECO:0000313" key="2">
    <source>
        <dbReference type="EMBL" id="KAJ7321677.1"/>
    </source>
</evidence>
<feature type="compositionally biased region" description="Basic residues" evidence="1">
    <location>
        <begin position="1"/>
        <end position="11"/>
    </location>
</feature>
<evidence type="ECO:0000313" key="3">
    <source>
        <dbReference type="Proteomes" id="UP001218218"/>
    </source>
</evidence>
<dbReference type="AlphaFoldDB" id="A0AAD6ZH95"/>
<keyword evidence="3" id="KW-1185">Reference proteome</keyword>
<protein>
    <submittedName>
        <fullName evidence="2">Uncharacterized protein</fullName>
    </submittedName>
</protein>
<accession>A0AAD6ZH95</accession>
<dbReference type="Proteomes" id="UP001218218">
    <property type="component" value="Unassembled WGS sequence"/>
</dbReference>